<dbReference type="Proteomes" id="UP000037904">
    <property type="component" value="Unassembled WGS sequence"/>
</dbReference>
<sequence length="548" mass="60897">MDSDVNCRSTYSDADTCTPVFEDADSFDDYVCSLQAGGTTTEEVLGKVLLCLTKDTRHGILSTSLTTSFAQGDTKDQVLREITSYMHTDLYDEKFVFVVSPLDSVVCPLAVCAVRQTGCTVAVSGVDESHFRMEDFLARMIVAIEPIIRQDKPQFVMNLMRLLPIHPPPADLGLFFARNAFKLIGNETKLPLSGNKRHNTGMEFLYEWHTLNAKDAEDVDDEEDQDEEGPESNCQNDEDSSRFFDLDDLGNKMSKIDLGDDASVKVIVASALKDEERDAMALTEDHETLILGDLPDNEASVTMMGGDPEIHEAVLAFQTRIRKVINRLVVFCLCLEYPDGFPACLRVFAMFCMANAAKEHRSRLVRLLTHPSVITKESEPDKQDSKTRAKLECLMASHVEPGLVAVQVASRVSTSTPETSDQTGAGDIEPVTAFQLRDKGKGEPKVRCNRCEEEGLVCKLLKNTRGRCEECSNNSLDCTRPDLTKMNLYGAGICDRCGEWKRDLNRHRKDCVGTLQPDEGFVSQRKTCEDCGRSFTAGAFNGHQRDSC</sequence>
<proteinExistence type="predicted"/>
<evidence type="ECO:0000313" key="2">
    <source>
        <dbReference type="EMBL" id="KPA38599.1"/>
    </source>
</evidence>
<protein>
    <submittedName>
        <fullName evidence="2">Uncharacterized protein</fullName>
    </submittedName>
</protein>
<comment type="caution">
    <text evidence="2">The sequence shown here is derived from an EMBL/GenBank/DDBJ whole genome shotgun (WGS) entry which is preliminary data.</text>
</comment>
<dbReference type="OrthoDB" id="5103128at2759"/>
<organism evidence="2 3">
    <name type="scientific">Fusarium langsethiae</name>
    <dbReference type="NCBI Taxonomy" id="179993"/>
    <lineage>
        <taxon>Eukaryota</taxon>
        <taxon>Fungi</taxon>
        <taxon>Dikarya</taxon>
        <taxon>Ascomycota</taxon>
        <taxon>Pezizomycotina</taxon>
        <taxon>Sordariomycetes</taxon>
        <taxon>Hypocreomycetidae</taxon>
        <taxon>Hypocreales</taxon>
        <taxon>Nectriaceae</taxon>
        <taxon>Fusarium</taxon>
    </lineage>
</organism>
<gene>
    <name evidence="2" type="ORF">FLAG1_08566</name>
</gene>
<name>A0A0M9ERU5_FUSLA</name>
<feature type="compositionally biased region" description="Acidic residues" evidence="1">
    <location>
        <begin position="217"/>
        <end position="230"/>
    </location>
</feature>
<dbReference type="AlphaFoldDB" id="A0A0M9ERU5"/>
<keyword evidence="3" id="KW-1185">Reference proteome</keyword>
<accession>A0A0M9ERU5</accession>
<evidence type="ECO:0000256" key="1">
    <source>
        <dbReference type="SAM" id="MobiDB-lite"/>
    </source>
</evidence>
<reference evidence="2 3" key="1">
    <citation type="submission" date="2015-04" db="EMBL/GenBank/DDBJ databases">
        <title>The draft genome sequence of Fusarium langsethiae, a T-2/HT-2 mycotoxin producer.</title>
        <authorList>
            <person name="Lysoe E."/>
            <person name="Divon H.H."/>
            <person name="Terzi V."/>
            <person name="Orru L."/>
            <person name="Lamontanara A."/>
            <person name="Kolseth A.-K."/>
            <person name="Frandsen R.J."/>
            <person name="Nielsen K."/>
            <person name="Thrane U."/>
        </authorList>
    </citation>
    <scope>NUCLEOTIDE SEQUENCE [LARGE SCALE GENOMIC DNA]</scope>
    <source>
        <strain evidence="2 3">Fl201059</strain>
    </source>
</reference>
<dbReference type="EMBL" id="JXCE01000263">
    <property type="protein sequence ID" value="KPA38599.1"/>
    <property type="molecule type" value="Genomic_DNA"/>
</dbReference>
<feature type="region of interest" description="Disordered" evidence="1">
    <location>
        <begin position="217"/>
        <end position="241"/>
    </location>
</feature>
<evidence type="ECO:0000313" key="3">
    <source>
        <dbReference type="Proteomes" id="UP000037904"/>
    </source>
</evidence>